<evidence type="ECO:0000256" key="5">
    <source>
        <dbReference type="SAM" id="Phobius"/>
    </source>
</evidence>
<dbReference type="AlphaFoldDB" id="F3L434"/>
<feature type="transmembrane region" description="Helical" evidence="5">
    <location>
        <begin position="228"/>
        <end position="252"/>
    </location>
</feature>
<feature type="transmembrane region" description="Helical" evidence="5">
    <location>
        <begin position="6"/>
        <end position="26"/>
    </location>
</feature>
<evidence type="ECO:0000256" key="3">
    <source>
        <dbReference type="ARBA" id="ARBA00022989"/>
    </source>
</evidence>
<accession>F3L434</accession>
<dbReference type="PANTHER" id="PTHR11040:SF44">
    <property type="entry name" value="PROTEIN ZNTC-RELATED"/>
    <property type="match status" value="1"/>
</dbReference>
<dbReference type="Pfam" id="PF02535">
    <property type="entry name" value="Zip"/>
    <property type="match status" value="1"/>
</dbReference>
<keyword evidence="3 5" id="KW-1133">Transmembrane helix</keyword>
<feature type="transmembrane region" description="Helical" evidence="5">
    <location>
        <begin position="264"/>
        <end position="283"/>
    </location>
</feature>
<dbReference type="eggNOG" id="COG0428">
    <property type="taxonomic scope" value="Bacteria"/>
</dbReference>
<feature type="transmembrane region" description="Helical" evidence="5">
    <location>
        <begin position="72"/>
        <end position="90"/>
    </location>
</feature>
<dbReference type="PANTHER" id="PTHR11040">
    <property type="entry name" value="ZINC/IRON TRANSPORTER"/>
    <property type="match status" value="1"/>
</dbReference>
<keyword evidence="2 5" id="KW-0812">Transmembrane</keyword>
<organism evidence="6 7">
    <name type="scientific">Aequoribacter fuscus</name>
    <dbReference type="NCBI Taxonomy" id="2518989"/>
    <lineage>
        <taxon>Bacteria</taxon>
        <taxon>Pseudomonadati</taxon>
        <taxon>Pseudomonadota</taxon>
        <taxon>Gammaproteobacteria</taxon>
        <taxon>Cellvibrionales</taxon>
        <taxon>Halieaceae</taxon>
        <taxon>Aequoribacter</taxon>
    </lineage>
</organism>
<dbReference type="GO" id="GO:0016020">
    <property type="term" value="C:membrane"/>
    <property type="evidence" value="ECO:0007669"/>
    <property type="project" value="UniProtKB-SubCell"/>
</dbReference>
<keyword evidence="4 5" id="KW-0472">Membrane</keyword>
<evidence type="ECO:0000313" key="7">
    <source>
        <dbReference type="Proteomes" id="UP000005615"/>
    </source>
</evidence>
<feature type="transmembrane region" description="Helical" evidence="5">
    <location>
        <begin position="202"/>
        <end position="222"/>
    </location>
</feature>
<comment type="subcellular location">
    <subcellularLocation>
        <location evidence="1">Membrane</location>
        <topology evidence="1">Multi-pass membrane protein</topology>
    </subcellularLocation>
</comment>
<dbReference type="Proteomes" id="UP000005615">
    <property type="component" value="Unassembled WGS sequence"/>
</dbReference>
<feature type="transmembrane region" description="Helical" evidence="5">
    <location>
        <begin position="132"/>
        <end position="156"/>
    </location>
</feature>
<proteinExistence type="predicted"/>
<feature type="transmembrane region" description="Helical" evidence="5">
    <location>
        <begin position="162"/>
        <end position="181"/>
    </location>
</feature>
<evidence type="ECO:0000256" key="1">
    <source>
        <dbReference type="ARBA" id="ARBA00004141"/>
    </source>
</evidence>
<feature type="transmembrane region" description="Helical" evidence="5">
    <location>
        <begin position="38"/>
        <end position="60"/>
    </location>
</feature>
<evidence type="ECO:0008006" key="8">
    <source>
        <dbReference type="Google" id="ProtNLM"/>
    </source>
</evidence>
<dbReference type="InterPro" id="IPR003689">
    <property type="entry name" value="ZIP"/>
</dbReference>
<dbReference type="EMBL" id="AEIG01000074">
    <property type="protein sequence ID" value="EGG28921.1"/>
    <property type="molecule type" value="Genomic_DNA"/>
</dbReference>
<reference evidence="6 7" key="1">
    <citation type="journal article" date="2011" name="J. Bacteriol.">
        <title>Genome sequence of strain IMCC3088, a proteorhodopsin-containing marine bacterium belonging to the OM60/NOR5 clade.</title>
        <authorList>
            <person name="Jang Y."/>
            <person name="Oh H.M."/>
            <person name="Kang I."/>
            <person name="Lee K."/>
            <person name="Yang S.J."/>
            <person name="Cho J.C."/>
        </authorList>
    </citation>
    <scope>NUCLEOTIDE SEQUENCE [LARGE SCALE GENOMIC DNA]</scope>
    <source>
        <strain evidence="6 7">IMCC3088</strain>
    </source>
</reference>
<dbReference type="GO" id="GO:0005385">
    <property type="term" value="F:zinc ion transmembrane transporter activity"/>
    <property type="evidence" value="ECO:0007669"/>
    <property type="project" value="TreeGrafter"/>
</dbReference>
<name>F3L434_9GAMM</name>
<gene>
    <name evidence="6" type="ORF">IMCC3088_2415</name>
</gene>
<sequence>MITAWNTLLFYCGAIAIGSYAGGMLPRLITMTHTRTQLAMSAVSGLMLGVAFYHLLPHALAEFGEGYGIDDVVWWLMIGLVSMLLLLRLFHFHQHDFTPAADHSHCDHDHHSHHHDHDVTTPAAVKVHPMSWLSIAFGLSVHTIIDGVALGAVVLAEGASSTHVAWVGLGVFVAILLHKPLDAVSIATLARAAGLSMNGQRTVNLIFALMCPLGALLFYFGFQSLDGMAPGLLGATLAFAAGAFVCIALSDLIPEVHFHSHDRLKLSFTFLLGIAVAYAIAFIEPASLHAMH</sequence>
<comment type="caution">
    <text evidence="6">The sequence shown here is derived from an EMBL/GenBank/DDBJ whole genome shotgun (WGS) entry which is preliminary data.</text>
</comment>
<dbReference type="STRING" id="2518989.IMCC3088_2415"/>
<evidence type="ECO:0000256" key="4">
    <source>
        <dbReference type="ARBA" id="ARBA00023136"/>
    </source>
</evidence>
<keyword evidence="7" id="KW-1185">Reference proteome</keyword>
<evidence type="ECO:0000256" key="2">
    <source>
        <dbReference type="ARBA" id="ARBA00022692"/>
    </source>
</evidence>
<evidence type="ECO:0000313" key="6">
    <source>
        <dbReference type="EMBL" id="EGG28921.1"/>
    </source>
</evidence>
<protein>
    <recommendedName>
        <fullName evidence="8">ZIP family metal transporter</fullName>
    </recommendedName>
</protein>
<dbReference type="RefSeq" id="WP_009576583.1">
    <property type="nucleotide sequence ID" value="NZ_AEIG01000074.1"/>
</dbReference>